<dbReference type="FunFam" id="1.10.10.10:FF:000099">
    <property type="entry name" value="Two-component system response regulator TorR"/>
    <property type="match status" value="1"/>
</dbReference>
<feature type="DNA-binding region" description="OmpR/PhoB-type" evidence="9">
    <location>
        <begin position="182"/>
        <end position="281"/>
    </location>
</feature>
<feature type="domain" description="OmpR/PhoB-type" evidence="11">
    <location>
        <begin position="182"/>
        <end position="281"/>
    </location>
</feature>
<sequence length="285" mass="31714">MIGRAGAFGSFSDSPHYFIPQSHRTHTSGTGQHDIVLITKWNYTNKMTQRLLMIEDDQRLASMVATYLNQNGFDVQHSATAKDGLQQLQQADATQAFAIVLLDLMLPDADGLDVCRQIRAQPQPTGALPIVMLTAKGDPMDRVVGLELGADDYIPKPFEPRELLARLRAVLRRQQGVATNADRVLRFGRLEIDLDARVIRLDDQDKPVTAYQFNLLAAMADRAGRVLSREQLMDAVKGEPLEAFDRSIDVHIGRLRAAIEDDPKQPKRIITVRGAGYVFAKAQDV</sequence>
<reference evidence="12 13" key="1">
    <citation type="submission" date="2019-03" db="EMBL/GenBank/DDBJ databases">
        <title>Genomic Encyclopedia of Type Strains, Phase IV (KMG-IV): sequencing the most valuable type-strain genomes for metagenomic binning, comparative biology and taxonomic classification.</title>
        <authorList>
            <person name="Goeker M."/>
        </authorList>
    </citation>
    <scope>NUCLEOTIDE SEQUENCE [LARGE SCALE GENOMIC DNA]</scope>
    <source>
        <strain evidence="12 13">DSM 18555</strain>
    </source>
</reference>
<dbReference type="Gene3D" id="3.40.50.2300">
    <property type="match status" value="1"/>
</dbReference>
<dbReference type="InterPro" id="IPR039420">
    <property type="entry name" value="WalR-like"/>
</dbReference>
<dbReference type="InterPro" id="IPR036388">
    <property type="entry name" value="WH-like_DNA-bd_sf"/>
</dbReference>
<dbReference type="AlphaFoldDB" id="A0A4R6GI51"/>
<dbReference type="Gene3D" id="6.10.250.690">
    <property type="match status" value="1"/>
</dbReference>
<evidence type="ECO:0000256" key="3">
    <source>
        <dbReference type="ARBA" id="ARBA00022553"/>
    </source>
</evidence>
<keyword evidence="3 8" id="KW-0597">Phosphoprotein</keyword>
<dbReference type="SUPFAM" id="SSF52172">
    <property type="entry name" value="CheY-like"/>
    <property type="match status" value="1"/>
</dbReference>
<keyword evidence="13" id="KW-1185">Reference proteome</keyword>
<dbReference type="Pfam" id="PF00486">
    <property type="entry name" value="Trans_reg_C"/>
    <property type="match status" value="1"/>
</dbReference>
<evidence type="ECO:0000259" key="11">
    <source>
        <dbReference type="PROSITE" id="PS51755"/>
    </source>
</evidence>
<keyword evidence="4" id="KW-0902">Two-component regulatory system</keyword>
<dbReference type="InterPro" id="IPR011006">
    <property type="entry name" value="CheY-like_superfamily"/>
</dbReference>
<dbReference type="CDD" id="cd00383">
    <property type="entry name" value="trans_reg_C"/>
    <property type="match status" value="1"/>
</dbReference>
<dbReference type="InterPro" id="IPR001867">
    <property type="entry name" value="OmpR/PhoB-type_DNA-bd"/>
</dbReference>
<evidence type="ECO:0000256" key="4">
    <source>
        <dbReference type="ARBA" id="ARBA00023012"/>
    </source>
</evidence>
<dbReference type="Gene3D" id="1.10.10.10">
    <property type="entry name" value="Winged helix-like DNA-binding domain superfamily/Winged helix DNA-binding domain"/>
    <property type="match status" value="1"/>
</dbReference>
<evidence type="ECO:0000256" key="9">
    <source>
        <dbReference type="PROSITE-ProRule" id="PRU01091"/>
    </source>
</evidence>
<feature type="domain" description="Response regulatory" evidence="10">
    <location>
        <begin position="50"/>
        <end position="171"/>
    </location>
</feature>
<gene>
    <name evidence="12" type="ORF">EV677_0611</name>
</gene>
<comment type="caution">
    <text evidence="12">The sequence shown here is derived from an EMBL/GenBank/DDBJ whole genome shotgun (WGS) entry which is preliminary data.</text>
</comment>
<dbReference type="PANTHER" id="PTHR48111:SF4">
    <property type="entry name" value="DNA-BINDING DUAL TRANSCRIPTIONAL REGULATOR OMPR"/>
    <property type="match status" value="1"/>
</dbReference>
<dbReference type="EMBL" id="SNWF01000004">
    <property type="protein sequence ID" value="TDN94070.1"/>
    <property type="molecule type" value="Genomic_DNA"/>
</dbReference>
<protein>
    <submittedName>
        <fullName evidence="12">DNA-binding response OmpR family regulator</fullName>
    </submittedName>
</protein>
<feature type="modified residue" description="4-aspartylphosphate" evidence="8">
    <location>
        <position position="103"/>
    </location>
</feature>
<dbReference type="SUPFAM" id="SSF46894">
    <property type="entry name" value="C-terminal effector domain of the bipartite response regulators"/>
    <property type="match status" value="1"/>
</dbReference>
<organism evidence="12 13">
    <name type="scientific">Herminiimonas fonticola</name>
    <dbReference type="NCBI Taxonomy" id="303380"/>
    <lineage>
        <taxon>Bacteria</taxon>
        <taxon>Pseudomonadati</taxon>
        <taxon>Pseudomonadota</taxon>
        <taxon>Betaproteobacteria</taxon>
        <taxon>Burkholderiales</taxon>
        <taxon>Oxalobacteraceae</taxon>
        <taxon>Herminiimonas</taxon>
    </lineage>
</organism>
<evidence type="ECO:0000256" key="5">
    <source>
        <dbReference type="ARBA" id="ARBA00023015"/>
    </source>
</evidence>
<dbReference type="GO" id="GO:0000976">
    <property type="term" value="F:transcription cis-regulatory region binding"/>
    <property type="evidence" value="ECO:0007669"/>
    <property type="project" value="TreeGrafter"/>
</dbReference>
<evidence type="ECO:0000259" key="10">
    <source>
        <dbReference type="PROSITE" id="PS50110"/>
    </source>
</evidence>
<dbReference type="Proteomes" id="UP000294737">
    <property type="component" value="Unassembled WGS sequence"/>
</dbReference>
<evidence type="ECO:0000313" key="12">
    <source>
        <dbReference type="EMBL" id="TDN94070.1"/>
    </source>
</evidence>
<evidence type="ECO:0000256" key="7">
    <source>
        <dbReference type="ARBA" id="ARBA00023163"/>
    </source>
</evidence>
<keyword evidence="6 9" id="KW-0238">DNA-binding</keyword>
<evidence type="ECO:0000256" key="8">
    <source>
        <dbReference type="PROSITE-ProRule" id="PRU00169"/>
    </source>
</evidence>
<dbReference type="GO" id="GO:0032993">
    <property type="term" value="C:protein-DNA complex"/>
    <property type="evidence" value="ECO:0007669"/>
    <property type="project" value="TreeGrafter"/>
</dbReference>
<evidence type="ECO:0000256" key="2">
    <source>
        <dbReference type="ARBA" id="ARBA00022490"/>
    </source>
</evidence>
<dbReference type="InterPro" id="IPR001789">
    <property type="entry name" value="Sig_transdc_resp-reg_receiver"/>
</dbReference>
<dbReference type="PROSITE" id="PS51755">
    <property type="entry name" value="OMPR_PHOB"/>
    <property type="match status" value="1"/>
</dbReference>
<evidence type="ECO:0000313" key="13">
    <source>
        <dbReference type="Proteomes" id="UP000294737"/>
    </source>
</evidence>
<dbReference type="PANTHER" id="PTHR48111">
    <property type="entry name" value="REGULATOR OF RPOS"/>
    <property type="match status" value="1"/>
</dbReference>
<dbReference type="GO" id="GO:0006355">
    <property type="term" value="P:regulation of DNA-templated transcription"/>
    <property type="evidence" value="ECO:0007669"/>
    <property type="project" value="InterPro"/>
</dbReference>
<comment type="subcellular location">
    <subcellularLocation>
        <location evidence="1">Cytoplasm</location>
    </subcellularLocation>
</comment>
<evidence type="ECO:0000256" key="6">
    <source>
        <dbReference type="ARBA" id="ARBA00023125"/>
    </source>
</evidence>
<keyword evidence="5" id="KW-0805">Transcription regulation</keyword>
<dbReference type="PROSITE" id="PS50110">
    <property type="entry name" value="RESPONSE_REGULATORY"/>
    <property type="match status" value="1"/>
</dbReference>
<dbReference type="InterPro" id="IPR016032">
    <property type="entry name" value="Sig_transdc_resp-reg_C-effctor"/>
</dbReference>
<evidence type="ECO:0000256" key="1">
    <source>
        <dbReference type="ARBA" id="ARBA00004496"/>
    </source>
</evidence>
<keyword evidence="2" id="KW-0963">Cytoplasm</keyword>
<proteinExistence type="predicted"/>
<accession>A0A4R6GI51</accession>
<keyword evidence="7" id="KW-0804">Transcription</keyword>
<dbReference type="SMART" id="SM00448">
    <property type="entry name" value="REC"/>
    <property type="match status" value="1"/>
</dbReference>
<dbReference type="Pfam" id="PF00072">
    <property type="entry name" value="Response_reg"/>
    <property type="match status" value="1"/>
</dbReference>
<dbReference type="GO" id="GO:0005829">
    <property type="term" value="C:cytosol"/>
    <property type="evidence" value="ECO:0007669"/>
    <property type="project" value="TreeGrafter"/>
</dbReference>
<dbReference type="GO" id="GO:0000156">
    <property type="term" value="F:phosphorelay response regulator activity"/>
    <property type="evidence" value="ECO:0007669"/>
    <property type="project" value="TreeGrafter"/>
</dbReference>
<name>A0A4R6GI51_9BURK</name>
<dbReference type="SMART" id="SM00862">
    <property type="entry name" value="Trans_reg_C"/>
    <property type="match status" value="1"/>
</dbReference>